<feature type="region of interest" description="Disordered" evidence="1">
    <location>
        <begin position="560"/>
        <end position="592"/>
    </location>
</feature>
<evidence type="ECO:0000256" key="1">
    <source>
        <dbReference type="SAM" id="MobiDB-lite"/>
    </source>
</evidence>
<dbReference type="EMBL" id="ML976795">
    <property type="protein sequence ID" value="KAF1964280.1"/>
    <property type="molecule type" value="Genomic_DNA"/>
</dbReference>
<dbReference type="GO" id="GO:0005763">
    <property type="term" value="C:mitochondrial small ribosomal subunit"/>
    <property type="evidence" value="ECO:0007669"/>
    <property type="project" value="TreeGrafter"/>
</dbReference>
<evidence type="ECO:0000313" key="3">
    <source>
        <dbReference type="Proteomes" id="UP000800036"/>
    </source>
</evidence>
<dbReference type="GO" id="GO:0003735">
    <property type="term" value="F:structural constituent of ribosome"/>
    <property type="evidence" value="ECO:0007669"/>
    <property type="project" value="TreeGrafter"/>
</dbReference>
<dbReference type="OrthoDB" id="3913595at2759"/>
<accession>A0A6A5UIV9</accession>
<proteinExistence type="predicted"/>
<organism evidence="2 3">
    <name type="scientific">Bimuria novae-zelandiae CBS 107.79</name>
    <dbReference type="NCBI Taxonomy" id="1447943"/>
    <lineage>
        <taxon>Eukaryota</taxon>
        <taxon>Fungi</taxon>
        <taxon>Dikarya</taxon>
        <taxon>Ascomycota</taxon>
        <taxon>Pezizomycotina</taxon>
        <taxon>Dothideomycetes</taxon>
        <taxon>Pleosporomycetidae</taxon>
        <taxon>Pleosporales</taxon>
        <taxon>Massarineae</taxon>
        <taxon>Didymosphaeriaceae</taxon>
        <taxon>Bimuria</taxon>
    </lineage>
</organism>
<dbReference type="GO" id="GO:0070124">
    <property type="term" value="P:mitochondrial translational initiation"/>
    <property type="evidence" value="ECO:0007669"/>
    <property type="project" value="TreeGrafter"/>
</dbReference>
<dbReference type="AlphaFoldDB" id="A0A6A5UIV9"/>
<sequence length="592" mass="66224">MALRRQNLSPAATLLRNSRLFSLPNPLPRPPVSEPVAAGVEKVSNTATLPFPTHQAIATTPKSLARGDWGLKRPLPSRSRLLQISDPVVKVKQLDTIEHITDFDSATDHVRTRQKFEELSIPMMKGMAAMRGQVLALPTSGAFERRSDVTSYEEDEGLDEAGKILETIRESVGRNAAHKKQQRGREFFATKFNKKPHREDEFAKTFVPFELPQPDEARHNVRRWKHEGPWLPGMSADEFTKYMTTQLIARKAEFNRYLRHYAKNQIYVSRVAAAKSANVPDNPLDLDMHLEQQESEEYTAQQAKEWSNITDEEIDARIKKLRSEAAVDPLQSKLVQNLIMPFLRIPSIKIKNTNYAVNSKSEYRFDDDVAPLSTHPSAGLGYLRTNAYMNNHPILGPQGEHTPVKARVIEPRTASRKNFARVGVAGFVANDDHHGASEKYALHQVASDPTYEIDIHTEGGAKINVLPRFGSVTSDGRIHIKLNRSVGAEVQVANGALEDRPPERTIASEAGSSDMDMLRNLSGMSRSGAELDEQSPQAQQFMQFVDPNVKNPFAVGGFGGFPSRPKAETQSFDEMRPDVEEAIRGEHEKGRT</sequence>
<gene>
    <name evidence="2" type="ORF">BU23DRAFT_562066</name>
</gene>
<dbReference type="Proteomes" id="UP000800036">
    <property type="component" value="Unassembled WGS sequence"/>
</dbReference>
<name>A0A6A5UIV9_9PLEO</name>
<evidence type="ECO:0000313" key="2">
    <source>
        <dbReference type="EMBL" id="KAF1964280.1"/>
    </source>
</evidence>
<keyword evidence="3" id="KW-1185">Reference proteome</keyword>
<dbReference type="PANTHER" id="PTHR28058:SF1">
    <property type="entry name" value="SMALL RIBOSOMAL SUBUNIT PROTEIN BS1M"/>
    <property type="match status" value="1"/>
</dbReference>
<reference evidence="2" key="1">
    <citation type="journal article" date="2020" name="Stud. Mycol.">
        <title>101 Dothideomycetes genomes: a test case for predicting lifestyles and emergence of pathogens.</title>
        <authorList>
            <person name="Haridas S."/>
            <person name="Albert R."/>
            <person name="Binder M."/>
            <person name="Bloem J."/>
            <person name="Labutti K."/>
            <person name="Salamov A."/>
            <person name="Andreopoulos B."/>
            <person name="Baker S."/>
            <person name="Barry K."/>
            <person name="Bills G."/>
            <person name="Bluhm B."/>
            <person name="Cannon C."/>
            <person name="Castanera R."/>
            <person name="Culley D."/>
            <person name="Daum C."/>
            <person name="Ezra D."/>
            <person name="Gonzalez J."/>
            <person name="Henrissat B."/>
            <person name="Kuo A."/>
            <person name="Liang C."/>
            <person name="Lipzen A."/>
            <person name="Lutzoni F."/>
            <person name="Magnuson J."/>
            <person name="Mondo S."/>
            <person name="Nolan M."/>
            <person name="Ohm R."/>
            <person name="Pangilinan J."/>
            <person name="Park H.-J."/>
            <person name="Ramirez L."/>
            <person name="Alfaro M."/>
            <person name="Sun H."/>
            <person name="Tritt A."/>
            <person name="Yoshinaga Y."/>
            <person name="Zwiers L.-H."/>
            <person name="Turgeon B."/>
            <person name="Goodwin S."/>
            <person name="Spatafora J."/>
            <person name="Crous P."/>
            <person name="Grigoriev I."/>
        </authorList>
    </citation>
    <scope>NUCLEOTIDE SEQUENCE</scope>
    <source>
        <strain evidence="2">CBS 107.79</strain>
    </source>
</reference>
<dbReference type="InterPro" id="IPR016712">
    <property type="entry name" value="Rbsml_bS1m-like"/>
</dbReference>
<dbReference type="PANTHER" id="PTHR28058">
    <property type="entry name" value="37S RIBOSOMAL PROTEIN MRP51, MITOCHONDRIAL"/>
    <property type="match status" value="1"/>
</dbReference>
<dbReference type="Pfam" id="PF11709">
    <property type="entry name" value="Mit_ribos_Mrp51"/>
    <property type="match status" value="1"/>
</dbReference>
<protein>
    <submittedName>
        <fullName evidence="2">Uncharacterized protein</fullName>
    </submittedName>
</protein>
<feature type="compositionally biased region" description="Basic and acidic residues" evidence="1">
    <location>
        <begin position="573"/>
        <end position="592"/>
    </location>
</feature>